<gene>
    <name evidence="1" type="ORF">FA95DRAFT_1566612</name>
</gene>
<dbReference type="EMBL" id="MU276221">
    <property type="protein sequence ID" value="KAI0040164.1"/>
    <property type="molecule type" value="Genomic_DNA"/>
</dbReference>
<evidence type="ECO:0000313" key="1">
    <source>
        <dbReference type="EMBL" id="KAI0040164.1"/>
    </source>
</evidence>
<keyword evidence="2" id="KW-1185">Reference proteome</keyword>
<evidence type="ECO:0000313" key="2">
    <source>
        <dbReference type="Proteomes" id="UP000814033"/>
    </source>
</evidence>
<accession>A0ACB8R7M0</accession>
<dbReference type="Proteomes" id="UP000814033">
    <property type="component" value="Unassembled WGS sequence"/>
</dbReference>
<reference evidence="1" key="1">
    <citation type="submission" date="2021-02" db="EMBL/GenBank/DDBJ databases">
        <authorList>
            <consortium name="DOE Joint Genome Institute"/>
            <person name="Ahrendt S."/>
            <person name="Looney B.P."/>
            <person name="Miyauchi S."/>
            <person name="Morin E."/>
            <person name="Drula E."/>
            <person name="Courty P.E."/>
            <person name="Chicoki N."/>
            <person name="Fauchery L."/>
            <person name="Kohler A."/>
            <person name="Kuo A."/>
            <person name="Labutti K."/>
            <person name="Pangilinan J."/>
            <person name="Lipzen A."/>
            <person name="Riley R."/>
            <person name="Andreopoulos W."/>
            <person name="He G."/>
            <person name="Johnson J."/>
            <person name="Barry K.W."/>
            <person name="Grigoriev I.V."/>
            <person name="Nagy L."/>
            <person name="Hibbett D."/>
            <person name="Henrissat B."/>
            <person name="Matheny P.B."/>
            <person name="Labbe J."/>
            <person name="Martin F."/>
        </authorList>
    </citation>
    <scope>NUCLEOTIDE SEQUENCE</scope>
    <source>
        <strain evidence="1">FP105234-sp</strain>
    </source>
</reference>
<name>A0ACB8R7M0_9AGAM</name>
<comment type="caution">
    <text evidence="1">The sequence shown here is derived from an EMBL/GenBank/DDBJ whole genome shotgun (WGS) entry which is preliminary data.</text>
</comment>
<protein>
    <submittedName>
        <fullName evidence="1">Uncharacterized protein</fullName>
    </submittedName>
</protein>
<proteinExistence type="predicted"/>
<organism evidence="1 2">
    <name type="scientific">Auriscalpium vulgare</name>
    <dbReference type="NCBI Taxonomy" id="40419"/>
    <lineage>
        <taxon>Eukaryota</taxon>
        <taxon>Fungi</taxon>
        <taxon>Dikarya</taxon>
        <taxon>Basidiomycota</taxon>
        <taxon>Agaricomycotina</taxon>
        <taxon>Agaricomycetes</taxon>
        <taxon>Russulales</taxon>
        <taxon>Auriscalpiaceae</taxon>
        <taxon>Auriscalpium</taxon>
    </lineage>
</organism>
<reference evidence="1" key="2">
    <citation type="journal article" date="2022" name="New Phytol.">
        <title>Evolutionary transition to the ectomycorrhizal habit in the genomes of a hyperdiverse lineage of mushroom-forming fungi.</title>
        <authorList>
            <person name="Looney B."/>
            <person name="Miyauchi S."/>
            <person name="Morin E."/>
            <person name="Drula E."/>
            <person name="Courty P.E."/>
            <person name="Kohler A."/>
            <person name="Kuo A."/>
            <person name="LaButti K."/>
            <person name="Pangilinan J."/>
            <person name="Lipzen A."/>
            <person name="Riley R."/>
            <person name="Andreopoulos W."/>
            <person name="He G."/>
            <person name="Johnson J."/>
            <person name="Nolan M."/>
            <person name="Tritt A."/>
            <person name="Barry K.W."/>
            <person name="Grigoriev I.V."/>
            <person name="Nagy L.G."/>
            <person name="Hibbett D."/>
            <person name="Henrissat B."/>
            <person name="Matheny P.B."/>
            <person name="Labbe J."/>
            <person name="Martin F.M."/>
        </authorList>
    </citation>
    <scope>NUCLEOTIDE SEQUENCE</scope>
    <source>
        <strain evidence="1">FP105234-sp</strain>
    </source>
</reference>
<sequence>MPSISAPTDAAKKKKKLRPTQTKTPRNLYAIDYKNEHPNATVDEFDIAYAALSDNKRQYYNLKSLEEKNKAKKTAKSA</sequence>